<dbReference type="STRING" id="49451.A0A314LA91"/>
<feature type="coiled-coil region" evidence="1">
    <location>
        <begin position="67"/>
        <end position="101"/>
    </location>
</feature>
<feature type="compositionally biased region" description="Basic and acidic residues" evidence="2">
    <location>
        <begin position="221"/>
        <end position="246"/>
    </location>
</feature>
<reference evidence="4" key="1">
    <citation type="submission" date="2016-11" db="EMBL/GenBank/DDBJ databases">
        <title>The genome of Nicotiana attenuata.</title>
        <authorList>
            <person name="Xu S."/>
            <person name="Brockmoeller T."/>
            <person name="Gaquerel E."/>
            <person name="Navarro A."/>
            <person name="Kuhl H."/>
            <person name="Gase K."/>
            <person name="Ling Z."/>
            <person name="Zhou W."/>
            <person name="Kreitzer C."/>
            <person name="Stanke M."/>
            <person name="Tang H."/>
            <person name="Lyons E."/>
            <person name="Pandey P."/>
            <person name="Pandey S.P."/>
            <person name="Timmermann B."/>
            <person name="Baldwin I.T."/>
        </authorList>
    </citation>
    <scope>NUCLEOTIDE SEQUENCE [LARGE SCALE GENOMIC DNA]</scope>
    <source>
        <strain evidence="4">UT</strain>
    </source>
</reference>
<name>A0A314LA91_NICAT</name>
<accession>A0A314LA91</accession>
<dbReference type="Gramene" id="OIT38600">
    <property type="protein sequence ID" value="OIT38600"/>
    <property type="gene ID" value="A4A49_00925"/>
</dbReference>
<dbReference type="PANTHER" id="PTHR45089:SF15">
    <property type="entry name" value="DUF3444 DOMAIN-CONTAINING PROTEIN"/>
    <property type="match status" value="1"/>
</dbReference>
<comment type="caution">
    <text evidence="4">The sequence shown here is derived from an EMBL/GenBank/DDBJ whole genome shotgun (WGS) entry which is preliminary data.</text>
</comment>
<dbReference type="SMR" id="A0A314LA91"/>
<feature type="domain" description="DUF3444" evidence="3">
    <location>
        <begin position="280"/>
        <end position="465"/>
    </location>
</feature>
<evidence type="ECO:0000313" key="5">
    <source>
        <dbReference type="Proteomes" id="UP000187609"/>
    </source>
</evidence>
<dbReference type="EMBL" id="MJEQ01000190">
    <property type="protein sequence ID" value="OIT38600.1"/>
    <property type="molecule type" value="Genomic_DNA"/>
</dbReference>
<dbReference type="PANTHER" id="PTHR45089">
    <property type="entry name" value="DNAJ HEAT SHOCK AMINO-TERMINAL DOMAIN PROTEIN-RELATED"/>
    <property type="match status" value="1"/>
</dbReference>
<protein>
    <recommendedName>
        <fullName evidence="3">DUF3444 domain-containing protein</fullName>
    </recommendedName>
</protein>
<dbReference type="Pfam" id="PF11926">
    <property type="entry name" value="DUF3444"/>
    <property type="match status" value="1"/>
</dbReference>
<dbReference type="KEGG" id="nau:109239201"/>
<feature type="region of interest" description="Disordered" evidence="2">
    <location>
        <begin position="219"/>
        <end position="246"/>
    </location>
</feature>
<organism evidence="4 5">
    <name type="scientific">Nicotiana attenuata</name>
    <name type="common">Coyote tobacco</name>
    <dbReference type="NCBI Taxonomy" id="49451"/>
    <lineage>
        <taxon>Eukaryota</taxon>
        <taxon>Viridiplantae</taxon>
        <taxon>Streptophyta</taxon>
        <taxon>Embryophyta</taxon>
        <taxon>Tracheophyta</taxon>
        <taxon>Spermatophyta</taxon>
        <taxon>Magnoliopsida</taxon>
        <taxon>eudicotyledons</taxon>
        <taxon>Gunneridae</taxon>
        <taxon>Pentapetalae</taxon>
        <taxon>asterids</taxon>
        <taxon>lamiids</taxon>
        <taxon>Solanales</taxon>
        <taxon>Solanaceae</taxon>
        <taxon>Nicotianoideae</taxon>
        <taxon>Nicotianeae</taxon>
        <taxon>Nicotiana</taxon>
    </lineage>
</organism>
<evidence type="ECO:0000313" key="4">
    <source>
        <dbReference type="EMBL" id="OIT38600.1"/>
    </source>
</evidence>
<dbReference type="InterPro" id="IPR024593">
    <property type="entry name" value="DUF3444"/>
</dbReference>
<keyword evidence="1" id="KW-0175">Coiled coil</keyword>
<gene>
    <name evidence="4" type="ORF">A4A49_00925</name>
</gene>
<dbReference type="OrthoDB" id="1300268at2759"/>
<evidence type="ECO:0000256" key="2">
    <source>
        <dbReference type="SAM" id="MobiDB-lite"/>
    </source>
</evidence>
<proteinExistence type="predicted"/>
<evidence type="ECO:0000259" key="3">
    <source>
        <dbReference type="Pfam" id="PF11926"/>
    </source>
</evidence>
<evidence type="ECO:0000256" key="1">
    <source>
        <dbReference type="SAM" id="Coils"/>
    </source>
</evidence>
<dbReference type="AlphaFoldDB" id="A0A314LA91"/>
<dbReference type="Proteomes" id="UP000187609">
    <property type="component" value="Unassembled WGS sequence"/>
</dbReference>
<keyword evidence="5" id="KW-1185">Reference proteome</keyword>
<sequence length="508" mass="59932">MVLLNRISDALQEIESKKCGLRKALLTLLLEWKDFEQHLDLSQTCFQECFSELESREKHLCSIQESIHESSKELELIRESLNRKRKQLEDKETEILEYVEDLKLREAKFSVVQEEAVKQVHLREEKLDEKENLIRGIFAKVRYEQQKFENVIEKRLKEIGMKEKQFQERDIKEDKLKQQDNVGCSEQKPKELDLSKTMKRERVTMMEFNVGCSRPYCSENPLKKSKAEKPSEYSKEEQNLNQSIHERDIMSGKQISFSDRNVDYGSKSDTDNDKDVISLEVHCPRAEFHDFDKDKEEGNFDVDQIWACYDNLDGMPRLYAQVKQVFTPTFKLQMVWLEAVDWTNHDLQVISCGRFRMGSSLDVSNRYIFSHQVKCKREMQGYYLIYPMKGEIWAVYRDCRQFKYEIVEVLSDFVDDVGVKVHYLEKVSGFMSIFKRRNCGSESFVIAANELYRFSHKVPSFKLTQNIRECLVDEYFELDPASLPNYQDNACNKIKVESEEVDDVSTSK</sequence>